<keyword evidence="4" id="KW-1185">Reference proteome</keyword>
<dbReference type="PANTHER" id="PTHR35869:SF1">
    <property type="entry name" value="OUTER-MEMBRANE LIPOPROTEIN CARRIER PROTEIN"/>
    <property type="match status" value="1"/>
</dbReference>
<reference evidence="3" key="1">
    <citation type="submission" date="2023-04" db="EMBL/GenBank/DDBJ databases">
        <title>Complete genome sequence of Temperatibacter marinus.</title>
        <authorList>
            <person name="Rong J.-C."/>
            <person name="Yi M.-L."/>
            <person name="Zhao Q."/>
        </authorList>
    </citation>
    <scope>NUCLEOTIDE SEQUENCE</scope>
    <source>
        <strain evidence="3">NBRC 110045</strain>
    </source>
</reference>
<dbReference type="Gene3D" id="2.50.20.10">
    <property type="entry name" value="Lipoprotein localisation LolA/LolB/LppX"/>
    <property type="match status" value="1"/>
</dbReference>
<name>A0AA52EJX9_9PROT</name>
<evidence type="ECO:0000256" key="2">
    <source>
        <dbReference type="SAM" id="SignalP"/>
    </source>
</evidence>
<sequence>MKTASYFLALAGLTWLVIGLAPEVLAQDTAPAIQEEVELKVAPETQALGSIEKTLNELQSMQAQFRMVPPEGKPLTGTLSMKKPGFIRFDFGESANQLYVSNGKTLSVIDYEIGKVERVPVKDTPLSLLLSEKFSLKNYRSRVITNPDSRADLGLMVEDPKRPEMGILTVYFRFKQKETPQIDHSLLVDYWTIVDGQGRLTYVILENQQMNVTLSDKLWNFKDPRGRARRRN</sequence>
<accession>A0AA52EJX9</accession>
<gene>
    <name evidence="3" type="ORF">QGN29_04480</name>
</gene>
<dbReference type="RefSeq" id="WP_310799482.1">
    <property type="nucleotide sequence ID" value="NZ_CP123872.1"/>
</dbReference>
<evidence type="ECO:0000256" key="1">
    <source>
        <dbReference type="ARBA" id="ARBA00022729"/>
    </source>
</evidence>
<dbReference type="AlphaFoldDB" id="A0AA52EJX9"/>
<dbReference type="InterPro" id="IPR004564">
    <property type="entry name" value="OM_lipoprot_carrier_LolA-like"/>
</dbReference>
<dbReference type="Proteomes" id="UP001268683">
    <property type="component" value="Chromosome"/>
</dbReference>
<dbReference type="KEGG" id="tmk:QGN29_04480"/>
<dbReference type="SUPFAM" id="SSF89392">
    <property type="entry name" value="Prokaryotic lipoproteins and lipoprotein localization factors"/>
    <property type="match status" value="1"/>
</dbReference>
<keyword evidence="3" id="KW-0449">Lipoprotein</keyword>
<organism evidence="3 4">
    <name type="scientific">Temperatibacter marinus</name>
    <dbReference type="NCBI Taxonomy" id="1456591"/>
    <lineage>
        <taxon>Bacteria</taxon>
        <taxon>Pseudomonadati</taxon>
        <taxon>Pseudomonadota</taxon>
        <taxon>Alphaproteobacteria</taxon>
        <taxon>Kordiimonadales</taxon>
        <taxon>Temperatibacteraceae</taxon>
        <taxon>Temperatibacter</taxon>
    </lineage>
</organism>
<evidence type="ECO:0000313" key="4">
    <source>
        <dbReference type="Proteomes" id="UP001268683"/>
    </source>
</evidence>
<proteinExistence type="predicted"/>
<dbReference type="EMBL" id="CP123872">
    <property type="protein sequence ID" value="WND03629.1"/>
    <property type="molecule type" value="Genomic_DNA"/>
</dbReference>
<dbReference type="PANTHER" id="PTHR35869">
    <property type="entry name" value="OUTER-MEMBRANE LIPOPROTEIN CARRIER PROTEIN"/>
    <property type="match status" value="1"/>
</dbReference>
<dbReference type="Pfam" id="PF03548">
    <property type="entry name" value="LolA"/>
    <property type="match status" value="1"/>
</dbReference>
<feature type="signal peptide" evidence="2">
    <location>
        <begin position="1"/>
        <end position="26"/>
    </location>
</feature>
<evidence type="ECO:0000313" key="3">
    <source>
        <dbReference type="EMBL" id="WND03629.1"/>
    </source>
</evidence>
<dbReference type="CDD" id="cd16325">
    <property type="entry name" value="LolA"/>
    <property type="match status" value="1"/>
</dbReference>
<keyword evidence="1 2" id="KW-0732">Signal</keyword>
<dbReference type="InterPro" id="IPR029046">
    <property type="entry name" value="LolA/LolB/LppX"/>
</dbReference>
<protein>
    <submittedName>
        <fullName evidence="3">Outer membrane lipoprotein carrier protein LolA</fullName>
    </submittedName>
</protein>
<feature type="chain" id="PRO_5041283459" evidence="2">
    <location>
        <begin position="27"/>
        <end position="232"/>
    </location>
</feature>